<keyword evidence="12" id="KW-1185">Reference proteome</keyword>
<dbReference type="PANTHER" id="PTHR21581">
    <property type="entry name" value="D-ALANYL-D-ALANINE CARBOXYPEPTIDASE"/>
    <property type="match status" value="1"/>
</dbReference>
<evidence type="ECO:0000256" key="8">
    <source>
        <dbReference type="PIRSR" id="PIRSR618044-2"/>
    </source>
</evidence>
<evidence type="ECO:0000256" key="1">
    <source>
        <dbReference type="ARBA" id="ARBA00007164"/>
    </source>
</evidence>
<keyword evidence="2" id="KW-0732">Signal</keyword>
<dbReference type="GO" id="GO:0009252">
    <property type="term" value="P:peptidoglycan biosynthetic process"/>
    <property type="evidence" value="ECO:0007669"/>
    <property type="project" value="UniProtKB-KW"/>
</dbReference>
<proteinExistence type="inferred from homology"/>
<dbReference type="AlphaFoldDB" id="A0A976X641"/>
<dbReference type="GO" id="GO:0006508">
    <property type="term" value="P:proteolysis"/>
    <property type="evidence" value="ECO:0007669"/>
    <property type="project" value="InterPro"/>
</dbReference>
<dbReference type="GO" id="GO:0008360">
    <property type="term" value="P:regulation of cell shape"/>
    <property type="evidence" value="ECO:0007669"/>
    <property type="project" value="UniProtKB-KW"/>
</dbReference>
<accession>A0A976X641</accession>
<evidence type="ECO:0000256" key="6">
    <source>
        <dbReference type="ARBA" id="ARBA00023316"/>
    </source>
</evidence>
<name>A0A976X641_9LACO</name>
<evidence type="ECO:0000256" key="5">
    <source>
        <dbReference type="ARBA" id="ARBA00022984"/>
    </source>
</evidence>
<dbReference type="GO" id="GO:0009002">
    <property type="term" value="F:serine-type D-Ala-D-Ala carboxypeptidase activity"/>
    <property type="evidence" value="ECO:0007669"/>
    <property type="project" value="InterPro"/>
</dbReference>
<dbReference type="PANTHER" id="PTHR21581:SF11">
    <property type="entry name" value="D-ALANYL-D-ALANINE CARBOXYPEPTIDASE DACA"/>
    <property type="match status" value="1"/>
</dbReference>
<feature type="active site" description="Proton acceptor" evidence="7">
    <location>
        <position position="95"/>
    </location>
</feature>
<organism evidence="11 12">
    <name type="scientific">Nicoliella spurrieriana</name>
    <dbReference type="NCBI Taxonomy" id="2925830"/>
    <lineage>
        <taxon>Bacteria</taxon>
        <taxon>Bacillati</taxon>
        <taxon>Bacillota</taxon>
        <taxon>Bacilli</taxon>
        <taxon>Lactobacillales</taxon>
        <taxon>Lactobacillaceae</taxon>
        <taxon>Nicoliella</taxon>
    </lineage>
</organism>
<gene>
    <name evidence="11" type="ORF">MOO44_03605</name>
</gene>
<protein>
    <submittedName>
        <fullName evidence="11">Serine hydrolase</fullName>
    </submittedName>
</protein>
<dbReference type="KEGG" id="lbe:MOO44_03605"/>
<evidence type="ECO:0000256" key="2">
    <source>
        <dbReference type="ARBA" id="ARBA00022729"/>
    </source>
</evidence>
<dbReference type="RefSeq" id="WP_260117058.1">
    <property type="nucleotide sequence ID" value="NZ_CP093361.1"/>
</dbReference>
<dbReference type="InterPro" id="IPR012338">
    <property type="entry name" value="Beta-lactam/transpept-like"/>
</dbReference>
<dbReference type="EMBL" id="CP093361">
    <property type="protein sequence ID" value="UQS87256.1"/>
    <property type="molecule type" value="Genomic_DNA"/>
</dbReference>
<dbReference type="Proteomes" id="UP000831181">
    <property type="component" value="Chromosome"/>
</dbReference>
<feature type="active site" evidence="7">
    <location>
        <position position="155"/>
    </location>
</feature>
<feature type="active site" description="Acyl-ester intermediate" evidence="7">
    <location>
        <position position="92"/>
    </location>
</feature>
<dbReference type="InterPro" id="IPR001967">
    <property type="entry name" value="Peptidase_S11_N"/>
</dbReference>
<keyword evidence="3 11" id="KW-0378">Hydrolase</keyword>
<dbReference type="PRINTS" id="PR00725">
    <property type="entry name" value="DADACBPTASE1"/>
</dbReference>
<dbReference type="InterPro" id="IPR018044">
    <property type="entry name" value="Peptidase_S11"/>
</dbReference>
<dbReference type="Pfam" id="PF00768">
    <property type="entry name" value="Peptidase_S11"/>
    <property type="match status" value="1"/>
</dbReference>
<evidence type="ECO:0000313" key="11">
    <source>
        <dbReference type="EMBL" id="UQS87256.1"/>
    </source>
</evidence>
<evidence type="ECO:0000256" key="9">
    <source>
        <dbReference type="RuleBase" id="RU004016"/>
    </source>
</evidence>
<reference evidence="11" key="1">
    <citation type="journal article" date="2022" name="Int. J. Syst. Evol. Microbiol.">
        <title>Apilactobacillus apisilvae sp. nov., Nicolia spurrieriana gen. nov. sp. nov., Bombilactobacillus folatiphilus sp. nov. and Bombilactobacillus thymidiniphilus sp. nov., four new lactic acid bacterial isolates from stingless bees Tetragonula carbonaria and Austroplebeia australis.</title>
        <authorList>
            <person name="Oliphant S.A."/>
            <person name="Watson-Haigh N.S."/>
            <person name="Sumby K.M."/>
            <person name="Gardner J."/>
            <person name="Groom S."/>
            <person name="Jiranek V."/>
        </authorList>
    </citation>
    <scope>NUCLEOTIDE SEQUENCE</scope>
    <source>
        <strain evidence="11">SGEP1_A5</strain>
    </source>
</reference>
<evidence type="ECO:0000256" key="3">
    <source>
        <dbReference type="ARBA" id="ARBA00022801"/>
    </source>
</evidence>
<evidence type="ECO:0000256" key="4">
    <source>
        <dbReference type="ARBA" id="ARBA00022960"/>
    </source>
</evidence>
<evidence type="ECO:0000256" key="7">
    <source>
        <dbReference type="PIRSR" id="PIRSR618044-1"/>
    </source>
</evidence>
<dbReference type="SUPFAM" id="SSF56601">
    <property type="entry name" value="beta-lactamase/transpeptidase-like"/>
    <property type="match status" value="1"/>
</dbReference>
<feature type="binding site" evidence="8">
    <location>
        <position position="278"/>
    </location>
    <ligand>
        <name>substrate</name>
    </ligand>
</feature>
<keyword evidence="4" id="KW-0133">Cell shape</keyword>
<evidence type="ECO:0000313" key="12">
    <source>
        <dbReference type="Proteomes" id="UP000831181"/>
    </source>
</evidence>
<keyword evidence="5" id="KW-0573">Peptidoglycan synthesis</keyword>
<comment type="similarity">
    <text evidence="1 9">Belongs to the peptidase S11 family.</text>
</comment>
<dbReference type="GO" id="GO:0071555">
    <property type="term" value="P:cell wall organization"/>
    <property type="evidence" value="ECO:0007669"/>
    <property type="project" value="UniProtKB-KW"/>
</dbReference>
<feature type="domain" description="Peptidase S11 D-alanyl-D-alanine carboxypeptidase A N-terminal" evidence="10">
    <location>
        <begin position="59"/>
        <end position="308"/>
    </location>
</feature>
<dbReference type="Gene3D" id="3.40.710.10">
    <property type="entry name" value="DD-peptidase/beta-lactamase superfamily"/>
    <property type="match status" value="1"/>
</dbReference>
<sequence length="329" mass="35948">MFHNHSFKQMTITLVTAVTLGTAVTTSVVNASYKPDYYSDFSTESLGQNQYITSSTALSKLKNNARAAAAMDANSGKFVYSKNGSKKYAIASTTKIMTLYLAIQKAKKLGQWNHRVKISNSLVKMSRNSALGSFKMNSSSRYTVRSLYKAALIASSNSAAIALGQYVAGSNAKFISMMNKQADAWDIGSQAHFVSSSGLENSDLYPYGFRVGSRGDYNKVSARALTIIAQHLLKLYPSIVNDADHRYAKLYGQTIKNVNELLPGGYSYHSNLNVDGLKTGYTPLAGYCLVSTSTKGNHRLIVTTLHDNTGSKDQARMIAAIYKYSSLFQ</sequence>
<evidence type="ECO:0000259" key="10">
    <source>
        <dbReference type="Pfam" id="PF00768"/>
    </source>
</evidence>
<keyword evidence="6" id="KW-0961">Cell wall biogenesis/degradation</keyword>